<protein>
    <recommendedName>
        <fullName evidence="4">Trehalose 6-phosphate phosphatase</fullName>
        <ecNumber evidence="4">3.1.3.12</ecNumber>
    </recommendedName>
</protein>
<comment type="caution">
    <text evidence="5">The sequence shown here is derived from an EMBL/GenBank/DDBJ whole genome shotgun (WGS) entry which is preliminary data.</text>
</comment>
<dbReference type="Proteomes" id="UP000231379">
    <property type="component" value="Unassembled WGS sequence"/>
</dbReference>
<dbReference type="EMBL" id="PFBM01000021">
    <property type="protein sequence ID" value="PIR82188.1"/>
    <property type="molecule type" value="Genomic_DNA"/>
</dbReference>
<dbReference type="Gene3D" id="3.30.70.1020">
    <property type="entry name" value="Trehalose-6-phosphate phosphatase related protein, domain 2"/>
    <property type="match status" value="1"/>
</dbReference>
<organism evidence="5 6">
    <name type="scientific">Candidatus Kaiserbacteria bacterium CG10_big_fil_rev_8_21_14_0_10_59_10</name>
    <dbReference type="NCBI Taxonomy" id="1974612"/>
    <lineage>
        <taxon>Bacteria</taxon>
        <taxon>Candidatus Kaiseribacteriota</taxon>
    </lineage>
</organism>
<proteinExistence type="inferred from homology"/>
<dbReference type="InterPro" id="IPR044651">
    <property type="entry name" value="OTSB-like"/>
</dbReference>
<dbReference type="AlphaFoldDB" id="A0A2H0U6Z8"/>
<evidence type="ECO:0000256" key="1">
    <source>
        <dbReference type="ARBA" id="ARBA00005199"/>
    </source>
</evidence>
<comment type="pathway">
    <text evidence="1 4">Glycan biosynthesis; trehalose biosynthesis.</text>
</comment>
<dbReference type="UniPathway" id="UPA00299"/>
<accession>A0A2H0U6Z8</accession>
<comment type="function">
    <text evidence="4">Removes the phosphate from trehalose 6-phosphate to produce free trehalose.</text>
</comment>
<dbReference type="NCBIfam" id="TIGR00685">
    <property type="entry name" value="T6PP"/>
    <property type="match status" value="1"/>
</dbReference>
<reference evidence="6" key="1">
    <citation type="submission" date="2017-09" db="EMBL/GenBank/DDBJ databases">
        <title>Depth-based differentiation of microbial function through sediment-hosted aquifers and enrichment of novel symbionts in the deep terrestrial subsurface.</title>
        <authorList>
            <person name="Probst A.J."/>
            <person name="Ladd B."/>
            <person name="Jarett J.K."/>
            <person name="Geller-Mcgrath D.E."/>
            <person name="Sieber C.M.K."/>
            <person name="Emerson J.B."/>
            <person name="Anantharaman K."/>
            <person name="Thomas B.C."/>
            <person name="Malmstrom R."/>
            <person name="Stieglmeier M."/>
            <person name="Klingl A."/>
            <person name="Woyke T."/>
            <person name="Ryan C.M."/>
            <person name="Banfield J.F."/>
        </authorList>
    </citation>
    <scope>NUCLEOTIDE SEQUENCE [LARGE SCALE GENOMIC DNA]</scope>
</reference>
<evidence type="ECO:0000256" key="2">
    <source>
        <dbReference type="ARBA" id="ARBA00008770"/>
    </source>
</evidence>
<dbReference type="GO" id="GO:0005992">
    <property type="term" value="P:trehalose biosynthetic process"/>
    <property type="evidence" value="ECO:0007669"/>
    <property type="project" value="UniProtKB-UniPathway"/>
</dbReference>
<keyword evidence="4" id="KW-0479">Metal-binding</keyword>
<dbReference type="EC" id="3.1.3.12" evidence="4"/>
<comment type="cofactor">
    <cofactor evidence="4">
        <name>Mg(2+)</name>
        <dbReference type="ChEBI" id="CHEBI:18420"/>
    </cofactor>
</comment>
<evidence type="ECO:0000256" key="4">
    <source>
        <dbReference type="RuleBase" id="RU361117"/>
    </source>
</evidence>
<gene>
    <name evidence="5" type="primary">otsB</name>
    <name evidence="5" type="ORF">COU20_03455</name>
</gene>
<dbReference type="SUPFAM" id="SSF56784">
    <property type="entry name" value="HAD-like"/>
    <property type="match status" value="1"/>
</dbReference>
<dbReference type="PANTHER" id="PTHR43768">
    <property type="entry name" value="TREHALOSE 6-PHOSPHATE PHOSPHATASE"/>
    <property type="match status" value="1"/>
</dbReference>
<keyword evidence="4" id="KW-0460">Magnesium</keyword>
<dbReference type="InterPro" id="IPR023214">
    <property type="entry name" value="HAD_sf"/>
</dbReference>
<dbReference type="PANTHER" id="PTHR43768:SF3">
    <property type="entry name" value="TREHALOSE 6-PHOSPHATE PHOSPHATASE"/>
    <property type="match status" value="1"/>
</dbReference>
<evidence type="ECO:0000313" key="6">
    <source>
        <dbReference type="Proteomes" id="UP000231379"/>
    </source>
</evidence>
<sequence length="257" mass="28705">MLSAARHIDEIARRVRRAGGALLFLDFDGTLAEIATTPESARMSARTRRALKACVARYRVAVISGRALADVRRKVGMRTVAYVGGHGTEYSIGRLRGVSGLPAALRASLRDAARRFLPLCKEYPGLRIERKPSSVSVHYRRLEPRALRSFARIARRLCTDIAAEGSLRIMFGKRVLEFMPAIGFGKGHAVGLLRRELDPRRTLPVIYIGDDTTDEEAFRALPREITVRVGVRRSSAARYVLRRRADVDLLLERLATL</sequence>
<comment type="similarity">
    <text evidence="2 4">Belongs to the trehalose phosphatase family.</text>
</comment>
<dbReference type="InterPro" id="IPR006379">
    <property type="entry name" value="HAD-SF_hydro_IIB"/>
</dbReference>
<name>A0A2H0U6Z8_9BACT</name>
<dbReference type="Gene3D" id="3.40.50.1000">
    <property type="entry name" value="HAD superfamily/HAD-like"/>
    <property type="match status" value="1"/>
</dbReference>
<keyword evidence="3 4" id="KW-0378">Hydrolase</keyword>
<comment type="catalytic activity">
    <reaction evidence="4">
        <text>alpha,alpha-trehalose 6-phosphate + H2O = alpha,alpha-trehalose + phosphate</text>
        <dbReference type="Rhea" id="RHEA:23420"/>
        <dbReference type="ChEBI" id="CHEBI:15377"/>
        <dbReference type="ChEBI" id="CHEBI:16551"/>
        <dbReference type="ChEBI" id="CHEBI:43474"/>
        <dbReference type="ChEBI" id="CHEBI:58429"/>
        <dbReference type="EC" id="3.1.3.12"/>
    </reaction>
</comment>
<dbReference type="InterPro" id="IPR003337">
    <property type="entry name" value="Trehalose_PPase"/>
</dbReference>
<dbReference type="GO" id="GO:0046872">
    <property type="term" value="F:metal ion binding"/>
    <property type="evidence" value="ECO:0007669"/>
    <property type="project" value="UniProtKB-KW"/>
</dbReference>
<dbReference type="InterPro" id="IPR036412">
    <property type="entry name" value="HAD-like_sf"/>
</dbReference>
<dbReference type="Pfam" id="PF02358">
    <property type="entry name" value="Trehalose_PPase"/>
    <property type="match status" value="1"/>
</dbReference>
<evidence type="ECO:0000256" key="3">
    <source>
        <dbReference type="ARBA" id="ARBA00022801"/>
    </source>
</evidence>
<dbReference type="GO" id="GO:0004805">
    <property type="term" value="F:trehalose-phosphatase activity"/>
    <property type="evidence" value="ECO:0007669"/>
    <property type="project" value="UniProtKB-EC"/>
</dbReference>
<evidence type="ECO:0000313" key="5">
    <source>
        <dbReference type="EMBL" id="PIR82188.1"/>
    </source>
</evidence>
<dbReference type="NCBIfam" id="TIGR01484">
    <property type="entry name" value="HAD-SF-IIB"/>
    <property type="match status" value="1"/>
</dbReference>